<keyword evidence="4 6" id="KW-1133">Transmembrane helix</keyword>
<comment type="subcellular location">
    <subcellularLocation>
        <location evidence="6">Cell membrane</location>
        <topology evidence="6">Multi-pass membrane protein</topology>
    </subcellularLocation>
    <subcellularLocation>
        <location evidence="1">Membrane</location>
        <topology evidence="1">Multi-pass membrane protein</topology>
    </subcellularLocation>
</comment>
<proteinExistence type="inferred from homology"/>
<comment type="caution">
    <text evidence="7">The sequence shown here is derived from an EMBL/GenBank/DDBJ whole genome shotgun (WGS) entry which is preliminary data.</text>
</comment>
<keyword evidence="3 6" id="KW-0812">Transmembrane</keyword>
<dbReference type="EMBL" id="JABANM010036680">
    <property type="protein sequence ID" value="KAF4688213.1"/>
    <property type="molecule type" value="Genomic_DNA"/>
</dbReference>
<reference evidence="7 8" key="1">
    <citation type="submission" date="2020-04" db="EMBL/GenBank/DDBJ databases">
        <title>Perkinsus olseni comparative genomics.</title>
        <authorList>
            <person name="Bogema D.R."/>
        </authorList>
    </citation>
    <scope>NUCLEOTIDE SEQUENCE [LARGE SCALE GENOMIC DNA]</scope>
    <source>
        <strain evidence="7">ATCC PRA-205</strain>
    </source>
</reference>
<dbReference type="GO" id="GO:0022857">
    <property type="term" value="F:transmembrane transporter activity"/>
    <property type="evidence" value="ECO:0007669"/>
    <property type="project" value="UniProtKB-UniRule"/>
</dbReference>
<dbReference type="InterPro" id="IPR007603">
    <property type="entry name" value="Choline_transptr-like"/>
</dbReference>
<feature type="non-terminal residue" evidence="7">
    <location>
        <position position="1"/>
    </location>
</feature>
<dbReference type="Proteomes" id="UP000574390">
    <property type="component" value="Unassembled WGS sequence"/>
</dbReference>
<evidence type="ECO:0000256" key="1">
    <source>
        <dbReference type="ARBA" id="ARBA00004141"/>
    </source>
</evidence>
<dbReference type="GO" id="GO:0005886">
    <property type="term" value="C:plasma membrane"/>
    <property type="evidence" value="ECO:0007669"/>
    <property type="project" value="UniProtKB-SubCell"/>
</dbReference>
<evidence type="ECO:0000256" key="5">
    <source>
        <dbReference type="ARBA" id="ARBA00023136"/>
    </source>
</evidence>
<comment type="similarity">
    <text evidence="2 6">Belongs to the CTL (choline transporter-like) family.</text>
</comment>
<comment type="function">
    <text evidence="6">Choline transporter.</text>
</comment>
<keyword evidence="5 6" id="KW-0472">Membrane</keyword>
<feature type="non-terminal residue" evidence="7">
    <location>
        <position position="167"/>
    </location>
</feature>
<gene>
    <name evidence="7" type="ORF">FOZ62_019906</name>
</gene>
<feature type="transmembrane region" description="Helical" evidence="6">
    <location>
        <begin position="82"/>
        <end position="102"/>
    </location>
</feature>
<name>A0A7J6NWG7_PEROL</name>
<evidence type="ECO:0000256" key="2">
    <source>
        <dbReference type="ARBA" id="ARBA00007168"/>
    </source>
</evidence>
<dbReference type="AlphaFoldDB" id="A0A7J6NWG7"/>
<evidence type="ECO:0000313" key="7">
    <source>
        <dbReference type="EMBL" id="KAF4688213.1"/>
    </source>
</evidence>
<feature type="transmembrane region" description="Helical" evidence="6">
    <location>
        <begin position="122"/>
        <end position="145"/>
    </location>
</feature>
<evidence type="ECO:0000313" key="8">
    <source>
        <dbReference type="Proteomes" id="UP000574390"/>
    </source>
</evidence>
<dbReference type="Pfam" id="PF04515">
    <property type="entry name" value="Choline_transpo"/>
    <property type="match status" value="1"/>
</dbReference>
<evidence type="ECO:0000256" key="4">
    <source>
        <dbReference type="ARBA" id="ARBA00022989"/>
    </source>
</evidence>
<protein>
    <recommendedName>
        <fullName evidence="6">Choline transporter-like protein</fullName>
    </recommendedName>
</protein>
<evidence type="ECO:0000256" key="6">
    <source>
        <dbReference type="RuleBase" id="RU368066"/>
    </source>
</evidence>
<comment type="caution">
    <text evidence="6">Lacks conserved residue(s) required for the propagation of feature annotation.</text>
</comment>
<sequence>LLVHPDRDISINGGTWGLLAACYAVPGEAIGMDNHYGRCSLPDRHVGILVVIGNSNRKISAAFCFSLMHELARYFVHEVNNWMLLVGAGITIIACIFLFRSINRACKVISVAAYGLRKTPWVIITSLMVKAIYVLYVVLWTIFMIRSAQAKSVKMSNCTLEDEKWIQ</sequence>
<organism evidence="7 8">
    <name type="scientific">Perkinsus olseni</name>
    <name type="common">Perkinsus atlanticus</name>
    <dbReference type="NCBI Taxonomy" id="32597"/>
    <lineage>
        <taxon>Eukaryota</taxon>
        <taxon>Sar</taxon>
        <taxon>Alveolata</taxon>
        <taxon>Perkinsozoa</taxon>
        <taxon>Perkinsea</taxon>
        <taxon>Perkinsida</taxon>
        <taxon>Perkinsidae</taxon>
        <taxon>Perkinsus</taxon>
    </lineage>
</organism>
<accession>A0A7J6NWG7</accession>
<evidence type="ECO:0000256" key="3">
    <source>
        <dbReference type="ARBA" id="ARBA00022692"/>
    </source>
</evidence>